<dbReference type="PIRSF" id="PIRSF016184">
    <property type="entry name" value="PhzC_PhzF"/>
    <property type="match status" value="1"/>
</dbReference>
<evidence type="ECO:0000256" key="3">
    <source>
        <dbReference type="PIRSR" id="PIRSR016184-1"/>
    </source>
</evidence>
<keyword evidence="2" id="KW-0413">Isomerase</keyword>
<organism evidence="4 5">
    <name type="scientific">Adonisia turfae CCMR0081</name>
    <dbReference type="NCBI Taxonomy" id="2292702"/>
    <lineage>
        <taxon>Bacteria</taxon>
        <taxon>Bacillati</taxon>
        <taxon>Cyanobacteriota</taxon>
        <taxon>Adonisia</taxon>
        <taxon>Adonisia turfae</taxon>
    </lineage>
</organism>
<dbReference type="AlphaFoldDB" id="A0A6M0RFN4"/>
<dbReference type="GO" id="GO:0016853">
    <property type="term" value="F:isomerase activity"/>
    <property type="evidence" value="ECO:0007669"/>
    <property type="project" value="UniProtKB-KW"/>
</dbReference>
<accession>A0A6M0RFN4</accession>
<dbReference type="EMBL" id="QXHD01000003">
    <property type="protein sequence ID" value="NEZ54663.1"/>
    <property type="molecule type" value="Genomic_DNA"/>
</dbReference>
<feature type="active site" evidence="3">
    <location>
        <position position="46"/>
    </location>
</feature>
<comment type="similarity">
    <text evidence="1">Belongs to the PhzF family.</text>
</comment>
<dbReference type="Gene3D" id="3.10.310.10">
    <property type="entry name" value="Diaminopimelate Epimerase, Chain A, domain 1"/>
    <property type="match status" value="2"/>
</dbReference>
<dbReference type="SUPFAM" id="SSF54506">
    <property type="entry name" value="Diaminopimelate epimerase-like"/>
    <property type="match status" value="1"/>
</dbReference>
<dbReference type="NCBIfam" id="TIGR00654">
    <property type="entry name" value="PhzF_family"/>
    <property type="match status" value="1"/>
</dbReference>
<dbReference type="InterPro" id="IPR003719">
    <property type="entry name" value="Phenazine_PhzF-like"/>
</dbReference>
<dbReference type="PANTHER" id="PTHR13774">
    <property type="entry name" value="PHENAZINE BIOSYNTHESIS PROTEIN"/>
    <property type="match status" value="1"/>
</dbReference>
<keyword evidence="5" id="KW-1185">Reference proteome</keyword>
<evidence type="ECO:0000313" key="4">
    <source>
        <dbReference type="EMBL" id="NEZ54663.1"/>
    </source>
</evidence>
<evidence type="ECO:0000256" key="2">
    <source>
        <dbReference type="ARBA" id="ARBA00023235"/>
    </source>
</evidence>
<gene>
    <name evidence="4" type="ORF">DXZ20_02930</name>
</gene>
<protein>
    <submittedName>
        <fullName evidence="4">PhzF family phenazine biosynthesis protein</fullName>
    </submittedName>
</protein>
<dbReference type="RefSeq" id="WP_163671369.1">
    <property type="nucleotide sequence ID" value="NZ_QXHD01000003.1"/>
</dbReference>
<sequence length="265" mass="28835">MKQPVIQVDAFTDRPFGGNPAAVCVSETPLDESLMQQIAKEMNLSETAFLYALKDEGNYSLRWFTPTDEIELCGHATLASAHVLWSEGHLSPDITARFQTKSGELLASRNGNFIQLDFPAQPVHDASISPAMVAAMNHADIVHGARNDVNYLVELRSHQAVANLAPDLDRLAKLPYQGVIVTSVGDSPYDFVSRYFAPAIGIPEDPVTGSSHCSLAPYWQAKLGKDTMVAYQASPRGGVLHVECTPKRIYISGKAVSVLRGELLL</sequence>
<comment type="caution">
    <text evidence="4">The sequence shown here is derived from an EMBL/GenBank/DDBJ whole genome shotgun (WGS) entry which is preliminary data.</text>
</comment>
<reference evidence="4 5" key="1">
    <citation type="journal article" date="2020" name="Microb. Ecol.">
        <title>Ecogenomics of the Marine Benthic Filamentous Cyanobacterium Adonisia.</title>
        <authorList>
            <person name="Walter J.M."/>
            <person name="Coutinho F.H."/>
            <person name="Leomil L."/>
            <person name="Hargreaves P.I."/>
            <person name="Campeao M.E."/>
            <person name="Vieira V.V."/>
            <person name="Silva B.S."/>
            <person name="Fistarol G.O."/>
            <person name="Salomon P.S."/>
            <person name="Sawabe T."/>
            <person name="Mino S."/>
            <person name="Hosokawa M."/>
            <person name="Miyashita H."/>
            <person name="Maruyama F."/>
            <person name="van Verk M.C."/>
            <person name="Dutilh B.E."/>
            <person name="Thompson C.C."/>
            <person name="Thompson F.L."/>
        </authorList>
    </citation>
    <scope>NUCLEOTIDE SEQUENCE [LARGE SCALE GENOMIC DNA]</scope>
    <source>
        <strain evidence="4 5">CCMR0081</strain>
    </source>
</reference>
<name>A0A6M0RFN4_9CYAN</name>
<proteinExistence type="inferred from homology"/>
<evidence type="ECO:0000256" key="1">
    <source>
        <dbReference type="ARBA" id="ARBA00008270"/>
    </source>
</evidence>
<dbReference type="GO" id="GO:0005737">
    <property type="term" value="C:cytoplasm"/>
    <property type="evidence" value="ECO:0007669"/>
    <property type="project" value="TreeGrafter"/>
</dbReference>
<dbReference type="Pfam" id="PF02567">
    <property type="entry name" value="PhzC-PhzF"/>
    <property type="match status" value="1"/>
</dbReference>
<dbReference type="PANTHER" id="PTHR13774:SF17">
    <property type="entry name" value="PHENAZINE BIOSYNTHESIS-LIKE DOMAIN-CONTAINING PROTEIN"/>
    <property type="match status" value="1"/>
</dbReference>
<dbReference type="Proteomes" id="UP000481033">
    <property type="component" value="Unassembled WGS sequence"/>
</dbReference>
<evidence type="ECO:0000313" key="5">
    <source>
        <dbReference type="Proteomes" id="UP000481033"/>
    </source>
</evidence>